<dbReference type="Proteomes" id="UP000885750">
    <property type="component" value="Unassembled WGS sequence"/>
</dbReference>
<proteinExistence type="predicted"/>
<protein>
    <submittedName>
        <fullName evidence="1">Uncharacterized protein</fullName>
    </submittedName>
</protein>
<evidence type="ECO:0000313" key="1">
    <source>
        <dbReference type="EMBL" id="HFC91973.1"/>
    </source>
</evidence>
<sequence>MPYYVFKITQPTPVVKNLEFLKEFDVYKEARNYAREMRASVPLDNGINFKLAHAVTQLGAEEMLMEKRDKTVVMEWEK</sequence>
<name>A0A7V2WUD4_LEUMU</name>
<comment type="caution">
    <text evidence="1">The sequence shown here is derived from an EMBL/GenBank/DDBJ whole genome shotgun (WGS) entry which is preliminary data.</text>
</comment>
<dbReference type="EMBL" id="DRMS01000160">
    <property type="protein sequence ID" value="HFC91973.1"/>
    <property type="molecule type" value="Genomic_DNA"/>
</dbReference>
<dbReference type="AlphaFoldDB" id="A0A7V2WUD4"/>
<gene>
    <name evidence="1" type="ORF">ENJ51_04095</name>
</gene>
<organism evidence="1">
    <name type="scientific">Leucothrix mucor</name>
    <dbReference type="NCBI Taxonomy" id="45248"/>
    <lineage>
        <taxon>Bacteria</taxon>
        <taxon>Pseudomonadati</taxon>
        <taxon>Pseudomonadota</taxon>
        <taxon>Gammaproteobacteria</taxon>
        <taxon>Thiotrichales</taxon>
        <taxon>Thiotrichaceae</taxon>
        <taxon>Leucothrix</taxon>
    </lineage>
</organism>
<accession>A0A7V2WUD4</accession>
<reference evidence="1" key="1">
    <citation type="journal article" date="2020" name="mSystems">
        <title>Genome- and Community-Level Interaction Insights into Carbon Utilization and Element Cycling Functions of Hydrothermarchaeota in Hydrothermal Sediment.</title>
        <authorList>
            <person name="Zhou Z."/>
            <person name="Liu Y."/>
            <person name="Xu W."/>
            <person name="Pan J."/>
            <person name="Luo Z.H."/>
            <person name="Li M."/>
        </authorList>
    </citation>
    <scope>NUCLEOTIDE SEQUENCE [LARGE SCALE GENOMIC DNA]</scope>
    <source>
        <strain evidence="1">HyVt-493</strain>
    </source>
</reference>